<gene>
    <name evidence="2" type="ORF">MEPE_06254</name>
</gene>
<protein>
    <submittedName>
        <fullName evidence="2">Uncharacterized protein</fullName>
    </submittedName>
</protein>
<evidence type="ECO:0000256" key="1">
    <source>
        <dbReference type="SAM" id="Phobius"/>
    </source>
</evidence>
<organism evidence="2 3">
    <name type="scientific">Melanopsichium pennsylvanicum</name>
    <dbReference type="NCBI Taxonomy" id="63383"/>
    <lineage>
        <taxon>Eukaryota</taxon>
        <taxon>Fungi</taxon>
        <taxon>Dikarya</taxon>
        <taxon>Basidiomycota</taxon>
        <taxon>Ustilaginomycotina</taxon>
        <taxon>Ustilaginomycetes</taxon>
        <taxon>Ustilaginales</taxon>
        <taxon>Ustilaginaceae</taxon>
        <taxon>Melanopsichium</taxon>
    </lineage>
</organism>
<proteinExistence type="predicted"/>
<accession>A0AAJ4XS42</accession>
<feature type="transmembrane region" description="Helical" evidence="1">
    <location>
        <begin position="90"/>
        <end position="108"/>
    </location>
</feature>
<keyword evidence="3" id="KW-1185">Reference proteome</keyword>
<dbReference type="AlphaFoldDB" id="A0AAJ4XS42"/>
<reference evidence="2" key="1">
    <citation type="submission" date="2023-10" db="EMBL/GenBank/DDBJ databases">
        <authorList>
            <person name="Guldener U."/>
        </authorList>
    </citation>
    <scope>NUCLEOTIDE SEQUENCE</scope>
    <source>
        <strain evidence="2">Mp4</strain>
    </source>
</reference>
<keyword evidence="1" id="KW-1133">Transmembrane helix</keyword>
<evidence type="ECO:0000313" key="3">
    <source>
        <dbReference type="Proteomes" id="UP001294444"/>
    </source>
</evidence>
<dbReference type="EMBL" id="OAPG01000020">
    <property type="protein sequence ID" value="SNX87544.1"/>
    <property type="molecule type" value="Genomic_DNA"/>
</dbReference>
<comment type="caution">
    <text evidence="2">The sequence shown here is derived from an EMBL/GenBank/DDBJ whole genome shotgun (WGS) entry which is preliminary data.</text>
</comment>
<keyword evidence="1" id="KW-0472">Membrane</keyword>
<name>A0AAJ4XS42_9BASI</name>
<sequence>MCSEQRSDSVKVRLMKDAESFMKLKPNFVVRKESAAECAAEIRFTPNMRVIVTTKQTNQSAFNDMGLASFTTLREPQNVNCKLASTGLKIIFAGHIFVLASIASYMATGSLEAIS</sequence>
<dbReference type="Proteomes" id="UP001294444">
    <property type="component" value="Unassembled WGS sequence"/>
</dbReference>
<keyword evidence="1" id="KW-0812">Transmembrane</keyword>
<evidence type="ECO:0000313" key="2">
    <source>
        <dbReference type="EMBL" id="SNX87544.1"/>
    </source>
</evidence>